<protein>
    <recommendedName>
        <fullName evidence="4">DUF3311 domain-containing protein</fullName>
    </recommendedName>
</protein>
<comment type="caution">
    <text evidence="2">The sequence shown here is derived from an EMBL/GenBank/DDBJ whole genome shotgun (WGS) entry which is preliminary data.</text>
</comment>
<keyword evidence="3" id="KW-1185">Reference proteome</keyword>
<feature type="non-terminal residue" evidence="2">
    <location>
        <position position="75"/>
    </location>
</feature>
<evidence type="ECO:0000313" key="2">
    <source>
        <dbReference type="EMBL" id="MFD0887671.1"/>
    </source>
</evidence>
<reference evidence="3" key="1">
    <citation type="journal article" date="2019" name="Int. J. Syst. Evol. Microbiol.">
        <title>The Global Catalogue of Microorganisms (GCM) 10K type strain sequencing project: providing services to taxonomists for standard genome sequencing and annotation.</title>
        <authorList>
            <consortium name="The Broad Institute Genomics Platform"/>
            <consortium name="The Broad Institute Genome Sequencing Center for Infectious Disease"/>
            <person name="Wu L."/>
            <person name="Ma J."/>
        </authorList>
    </citation>
    <scope>NUCLEOTIDE SEQUENCE [LARGE SCALE GENOMIC DNA]</scope>
    <source>
        <strain evidence="3">CCUG 62974</strain>
    </source>
</reference>
<sequence>MTNNAGRPPRTFHAGALALVLPAVPLLLAWTSGYYGTPPPGVSPLALGAHWVCGWLVPLTASAVLAYGTAHARID</sequence>
<organism evidence="2 3">
    <name type="scientific">Streptosporangium algeriense</name>
    <dbReference type="NCBI Taxonomy" id="1682748"/>
    <lineage>
        <taxon>Bacteria</taxon>
        <taxon>Bacillati</taxon>
        <taxon>Actinomycetota</taxon>
        <taxon>Actinomycetes</taxon>
        <taxon>Streptosporangiales</taxon>
        <taxon>Streptosporangiaceae</taxon>
        <taxon>Streptosporangium</taxon>
    </lineage>
</organism>
<dbReference type="Proteomes" id="UP001597024">
    <property type="component" value="Unassembled WGS sequence"/>
</dbReference>
<keyword evidence="1" id="KW-0472">Membrane</keyword>
<accession>A0ABW3DX55</accession>
<dbReference type="EMBL" id="JBHTHX010001015">
    <property type="protein sequence ID" value="MFD0887671.1"/>
    <property type="molecule type" value="Genomic_DNA"/>
</dbReference>
<feature type="transmembrane region" description="Helical" evidence="1">
    <location>
        <begin position="12"/>
        <end position="36"/>
    </location>
</feature>
<evidence type="ECO:0000256" key="1">
    <source>
        <dbReference type="SAM" id="Phobius"/>
    </source>
</evidence>
<evidence type="ECO:0000313" key="3">
    <source>
        <dbReference type="Proteomes" id="UP001597024"/>
    </source>
</evidence>
<evidence type="ECO:0008006" key="4">
    <source>
        <dbReference type="Google" id="ProtNLM"/>
    </source>
</evidence>
<keyword evidence="1" id="KW-1133">Transmembrane helix</keyword>
<proteinExistence type="predicted"/>
<keyword evidence="1" id="KW-0812">Transmembrane</keyword>
<name>A0ABW3DX55_9ACTN</name>
<feature type="transmembrane region" description="Helical" evidence="1">
    <location>
        <begin position="48"/>
        <end position="70"/>
    </location>
</feature>
<gene>
    <name evidence="2" type="ORF">ACFQ08_24285</name>
</gene>